<gene>
    <name evidence="1" type="ORF">BAVI_14109</name>
</gene>
<dbReference type="RefSeq" id="WP_024029005.1">
    <property type="nucleotide sequence ID" value="NZ_ALAN01000076.1"/>
</dbReference>
<comment type="caution">
    <text evidence="1">The sequence shown here is derived from an EMBL/GenBank/DDBJ whole genome shotgun (WGS) entry which is preliminary data.</text>
</comment>
<name>A0AB94IMH5_9BACI</name>
<keyword evidence="2" id="KW-1185">Reference proteome</keyword>
<dbReference type="Proteomes" id="UP000018877">
    <property type="component" value="Unassembled WGS sequence"/>
</dbReference>
<sequence>MFSVNENDVQFLIDSAGQNVLINDKEMKAIITNPLSVVLNEYEQRYIHSVQPIIQGYLVTVNNEKYLVVTESLTKRTTKYKSLMRHCNYTLEMKGETKKVIKRDENGNPVLDKFGDPVYITIQEESVFVPAIVDNKSFSVNLNAQMIIPQNQITVVVQDNTVNRDRFKMNNVFSFVEKNHKVFNRDFTKRGLMILTCESTT</sequence>
<evidence type="ECO:0000313" key="2">
    <source>
        <dbReference type="Proteomes" id="UP000018877"/>
    </source>
</evidence>
<dbReference type="AlphaFoldDB" id="A0AB94IMH5"/>
<proteinExistence type="predicted"/>
<accession>A0AB94IMH5</accession>
<dbReference type="EMBL" id="ALAN01000076">
    <property type="protein sequence ID" value="ETI68143.1"/>
    <property type="molecule type" value="Genomic_DNA"/>
</dbReference>
<evidence type="ECO:0000313" key="1">
    <source>
        <dbReference type="EMBL" id="ETI68143.1"/>
    </source>
</evidence>
<organism evidence="1 2">
    <name type="scientific">Neobacillus vireti LMG 21834</name>
    <dbReference type="NCBI Taxonomy" id="1131730"/>
    <lineage>
        <taxon>Bacteria</taxon>
        <taxon>Bacillati</taxon>
        <taxon>Bacillota</taxon>
        <taxon>Bacilli</taxon>
        <taxon>Bacillales</taxon>
        <taxon>Bacillaceae</taxon>
        <taxon>Neobacillus</taxon>
    </lineage>
</organism>
<reference evidence="1 2" key="1">
    <citation type="journal article" date="2014" name="Environ. Microbiol.">
        <title>The nitrate-ammonifying and nosZ-carrying bacterium Bacillus vireti is a potent source and sink for nitric and nitrous oxide under high nitrate conditions.</title>
        <authorList>
            <person name="Mania D."/>
            <person name="Heylen K."/>
            <person name="van Spanning R.J."/>
            <person name="Frostegard A."/>
        </authorList>
    </citation>
    <scope>NUCLEOTIDE SEQUENCE [LARGE SCALE GENOMIC DNA]</scope>
    <source>
        <strain evidence="1 2">LMG 21834</strain>
    </source>
</reference>
<protein>
    <submittedName>
        <fullName evidence="1">Ig domain-containing protein</fullName>
    </submittedName>
</protein>